<evidence type="ECO:0000256" key="6">
    <source>
        <dbReference type="ARBA" id="ARBA00023136"/>
    </source>
</evidence>
<evidence type="ECO:0000256" key="7">
    <source>
        <dbReference type="ARBA" id="ARBA00023316"/>
    </source>
</evidence>
<keyword evidence="2" id="KW-0328">Glycosyltransferase</keyword>
<protein>
    <submittedName>
        <fullName evidence="9">Uncharacterized protein</fullName>
    </submittedName>
</protein>
<comment type="subcellular location">
    <subcellularLocation>
        <location evidence="1">Endomembrane system</location>
    </subcellularLocation>
</comment>
<organism evidence="9 10">
    <name type="scientific">Vitis vinifera</name>
    <name type="common">Grape</name>
    <dbReference type="NCBI Taxonomy" id="29760"/>
    <lineage>
        <taxon>Eukaryota</taxon>
        <taxon>Viridiplantae</taxon>
        <taxon>Streptophyta</taxon>
        <taxon>Embryophyta</taxon>
        <taxon>Tracheophyta</taxon>
        <taxon>Spermatophyta</taxon>
        <taxon>Magnoliopsida</taxon>
        <taxon>eudicotyledons</taxon>
        <taxon>Gunneridae</taxon>
        <taxon>Pentapetalae</taxon>
        <taxon>rosids</taxon>
        <taxon>Vitales</taxon>
        <taxon>Vitaceae</taxon>
        <taxon>Viteae</taxon>
        <taxon>Vitis</taxon>
    </lineage>
</organism>
<evidence type="ECO:0000256" key="5">
    <source>
        <dbReference type="ARBA" id="ARBA00022989"/>
    </source>
</evidence>
<feature type="chain" id="PRO_5046016222" evidence="8">
    <location>
        <begin position="28"/>
        <end position="90"/>
    </location>
</feature>
<evidence type="ECO:0000256" key="1">
    <source>
        <dbReference type="ARBA" id="ARBA00004308"/>
    </source>
</evidence>
<evidence type="ECO:0000256" key="2">
    <source>
        <dbReference type="ARBA" id="ARBA00022676"/>
    </source>
</evidence>
<evidence type="ECO:0000313" key="10">
    <source>
        <dbReference type="Proteomes" id="UP001227230"/>
    </source>
</evidence>
<sequence>MLEMQLNVEYKFVCLLKLLINLPLISCDYEEKAAWGIEVGWIYGSQTGDVLTGLKMHARGWRFVYCMPVRAAFKGSTPINLSDHLTQVLF</sequence>
<keyword evidence="5" id="KW-1133">Transmembrane helix</keyword>
<dbReference type="Proteomes" id="UP001227230">
    <property type="component" value="Chromosome 14"/>
</dbReference>
<proteinExistence type="predicted"/>
<keyword evidence="6" id="KW-0472">Membrane</keyword>
<reference evidence="9 10" key="1">
    <citation type="journal article" date="2023" name="Hortic Res">
        <title>The complete reference genome for grapevine (Vitis vinifera L.) genetics and breeding.</title>
        <authorList>
            <person name="Shi X."/>
            <person name="Cao S."/>
            <person name="Wang X."/>
            <person name="Huang S."/>
            <person name="Wang Y."/>
            <person name="Liu Z."/>
            <person name="Liu W."/>
            <person name="Leng X."/>
            <person name="Peng Y."/>
            <person name="Wang N."/>
            <person name="Wang Y."/>
            <person name="Ma Z."/>
            <person name="Xu X."/>
            <person name="Zhang F."/>
            <person name="Xue H."/>
            <person name="Zhong H."/>
            <person name="Wang Y."/>
            <person name="Zhang K."/>
            <person name="Velt A."/>
            <person name="Avia K."/>
            <person name="Holtgrawe D."/>
            <person name="Grimplet J."/>
            <person name="Matus J.T."/>
            <person name="Ware D."/>
            <person name="Wu X."/>
            <person name="Wang H."/>
            <person name="Liu C."/>
            <person name="Fang Y."/>
            <person name="Rustenholz C."/>
            <person name="Cheng Z."/>
            <person name="Xiao H."/>
            <person name="Zhou Y."/>
        </authorList>
    </citation>
    <scope>NUCLEOTIDE SEQUENCE [LARGE SCALE GENOMIC DNA]</scope>
    <source>
        <strain evidence="10">cv. Pinot noir / PN40024</strain>
        <tissue evidence="9">Leaf</tissue>
    </source>
</reference>
<accession>A0ABY9D8E6</accession>
<dbReference type="InterPro" id="IPR005150">
    <property type="entry name" value="Cellulose_synth"/>
</dbReference>
<dbReference type="PANTHER" id="PTHR13301">
    <property type="entry name" value="X-BOX TRANSCRIPTION FACTOR-RELATED"/>
    <property type="match status" value="1"/>
</dbReference>
<evidence type="ECO:0000256" key="3">
    <source>
        <dbReference type="ARBA" id="ARBA00022679"/>
    </source>
</evidence>
<dbReference type="EMBL" id="CP126661">
    <property type="protein sequence ID" value="WKA03828.1"/>
    <property type="molecule type" value="Genomic_DNA"/>
</dbReference>
<keyword evidence="10" id="KW-1185">Reference proteome</keyword>
<keyword evidence="3" id="KW-0808">Transferase</keyword>
<evidence type="ECO:0000313" key="9">
    <source>
        <dbReference type="EMBL" id="WKA03828.1"/>
    </source>
</evidence>
<evidence type="ECO:0000256" key="8">
    <source>
        <dbReference type="SAM" id="SignalP"/>
    </source>
</evidence>
<gene>
    <name evidence="9" type="ORF">VitviT2T_021913</name>
</gene>
<name>A0ABY9D8E6_VITVI</name>
<keyword evidence="7" id="KW-0961">Cell wall biogenesis/degradation</keyword>
<keyword evidence="8" id="KW-0732">Signal</keyword>
<evidence type="ECO:0000256" key="4">
    <source>
        <dbReference type="ARBA" id="ARBA00022692"/>
    </source>
</evidence>
<dbReference type="Pfam" id="PF03552">
    <property type="entry name" value="Cellulose_synt"/>
    <property type="match status" value="1"/>
</dbReference>
<keyword evidence="4" id="KW-0812">Transmembrane</keyword>
<feature type="signal peptide" evidence="8">
    <location>
        <begin position="1"/>
        <end position="27"/>
    </location>
</feature>